<dbReference type="InterPro" id="IPR005630">
    <property type="entry name" value="Terpene_synthase_metal-bd"/>
</dbReference>
<keyword evidence="4" id="KW-0460">Magnesium</keyword>
<dbReference type="Pfam" id="PF01397">
    <property type="entry name" value="Terpene_synth"/>
    <property type="match status" value="1"/>
</dbReference>
<dbReference type="InterPro" id="IPR036965">
    <property type="entry name" value="Terpene_synth_N_sf"/>
</dbReference>
<organism evidence="8 9">
    <name type="scientific">Nelumbo nucifera</name>
    <name type="common">Sacred lotus</name>
    <dbReference type="NCBI Taxonomy" id="4432"/>
    <lineage>
        <taxon>Eukaryota</taxon>
        <taxon>Viridiplantae</taxon>
        <taxon>Streptophyta</taxon>
        <taxon>Embryophyta</taxon>
        <taxon>Tracheophyta</taxon>
        <taxon>Spermatophyta</taxon>
        <taxon>Magnoliopsida</taxon>
        <taxon>Proteales</taxon>
        <taxon>Nelumbonaceae</taxon>
        <taxon>Nelumbo</taxon>
    </lineage>
</organism>
<evidence type="ECO:0000313" key="9">
    <source>
        <dbReference type="Proteomes" id="UP000607653"/>
    </source>
</evidence>
<keyword evidence="5" id="KW-0456">Lyase</keyword>
<evidence type="ECO:0000256" key="3">
    <source>
        <dbReference type="ARBA" id="ARBA00022723"/>
    </source>
</evidence>
<evidence type="ECO:0000256" key="4">
    <source>
        <dbReference type="ARBA" id="ARBA00022842"/>
    </source>
</evidence>
<evidence type="ECO:0000256" key="5">
    <source>
        <dbReference type="ARBA" id="ARBA00023239"/>
    </source>
</evidence>
<dbReference type="Gene3D" id="1.10.600.10">
    <property type="entry name" value="Farnesyl Diphosphate Synthase"/>
    <property type="match status" value="1"/>
</dbReference>
<comment type="cofactor">
    <cofactor evidence="1">
        <name>Mn(2+)</name>
        <dbReference type="ChEBI" id="CHEBI:29035"/>
    </cofactor>
</comment>
<proteinExistence type="predicted"/>
<dbReference type="SUPFAM" id="SSF48239">
    <property type="entry name" value="Terpenoid cyclases/Protein prenyltransferases"/>
    <property type="match status" value="1"/>
</dbReference>
<feature type="domain" description="Terpene synthase N-terminal" evidence="6">
    <location>
        <begin position="10"/>
        <end position="77"/>
    </location>
</feature>
<dbReference type="PANTHER" id="PTHR31225">
    <property type="entry name" value="OS04G0344100 PROTEIN-RELATED"/>
    <property type="match status" value="1"/>
</dbReference>
<evidence type="ECO:0000259" key="6">
    <source>
        <dbReference type="Pfam" id="PF01397"/>
    </source>
</evidence>
<comment type="caution">
    <text evidence="8">The sequence shown here is derived from an EMBL/GenBank/DDBJ whole genome shotgun (WGS) entry which is preliminary data.</text>
</comment>
<evidence type="ECO:0000313" key="8">
    <source>
        <dbReference type="EMBL" id="DAD22513.1"/>
    </source>
</evidence>
<keyword evidence="9" id="KW-1185">Reference proteome</keyword>
<comment type="cofactor">
    <cofactor evidence="2">
        <name>Mg(2+)</name>
        <dbReference type="ChEBI" id="CHEBI:18420"/>
    </cofactor>
</comment>
<accession>A0A822XS49</accession>
<evidence type="ECO:0000256" key="2">
    <source>
        <dbReference type="ARBA" id="ARBA00001946"/>
    </source>
</evidence>
<dbReference type="GO" id="GO:0010333">
    <property type="term" value="F:terpene synthase activity"/>
    <property type="evidence" value="ECO:0007669"/>
    <property type="project" value="InterPro"/>
</dbReference>
<name>A0A822XS49_NELNU</name>
<dbReference type="Pfam" id="PF03936">
    <property type="entry name" value="Terpene_synth_C"/>
    <property type="match status" value="1"/>
</dbReference>
<dbReference type="SUPFAM" id="SSF48576">
    <property type="entry name" value="Terpenoid synthases"/>
    <property type="match status" value="1"/>
</dbReference>
<dbReference type="AlphaFoldDB" id="A0A822XS49"/>
<dbReference type="InterPro" id="IPR001906">
    <property type="entry name" value="Terpene_synth_N"/>
</dbReference>
<evidence type="ECO:0000259" key="7">
    <source>
        <dbReference type="Pfam" id="PF03936"/>
    </source>
</evidence>
<dbReference type="GO" id="GO:0016114">
    <property type="term" value="P:terpenoid biosynthetic process"/>
    <property type="evidence" value="ECO:0007669"/>
    <property type="project" value="InterPro"/>
</dbReference>
<dbReference type="Proteomes" id="UP000607653">
    <property type="component" value="Unassembled WGS sequence"/>
</dbReference>
<dbReference type="EMBL" id="DUZY01000001">
    <property type="protein sequence ID" value="DAD22513.1"/>
    <property type="molecule type" value="Genomic_DNA"/>
</dbReference>
<dbReference type="PANTHER" id="PTHR31225:SF245">
    <property type="entry name" value="(-)-ALPHA-TERPINEOL SYNTHASE-LIKE"/>
    <property type="match status" value="1"/>
</dbReference>
<dbReference type="InterPro" id="IPR008930">
    <property type="entry name" value="Terpenoid_cyclase/PrenylTrfase"/>
</dbReference>
<dbReference type="Gene3D" id="1.50.10.130">
    <property type="entry name" value="Terpene synthase, N-terminal domain"/>
    <property type="match status" value="1"/>
</dbReference>
<feature type="domain" description="Terpene synthase metal-binding" evidence="7">
    <location>
        <begin position="135"/>
        <end position="186"/>
    </location>
</feature>
<dbReference type="InterPro" id="IPR050148">
    <property type="entry name" value="Terpene_synthase-like"/>
</dbReference>
<dbReference type="InterPro" id="IPR008949">
    <property type="entry name" value="Isoprenoid_synthase_dom_sf"/>
</dbReference>
<sequence>MDLRSPKVQFLDKKGSVSFNESLGEDKEGLLNLYEASYHGFEGEDILDDAQQFTYKRLIKGKTSPNKNMARLVRHALEMPLQWRMKRWEARWFIDTYSMKQNTDPLILEFAKLDFNMVQAIYQQELKDASRWWTELGLAKALRLSRDRIAENYLWCPGITFEPQFGYCRRQPTKALALITIIDDVYMMCMVLWTKSSFLLMQLKGW</sequence>
<keyword evidence="3" id="KW-0479">Metal-binding</keyword>
<protein>
    <submittedName>
        <fullName evidence="8">Uncharacterized protein</fullName>
    </submittedName>
</protein>
<evidence type="ECO:0000256" key="1">
    <source>
        <dbReference type="ARBA" id="ARBA00001936"/>
    </source>
</evidence>
<dbReference type="GO" id="GO:0000287">
    <property type="term" value="F:magnesium ion binding"/>
    <property type="evidence" value="ECO:0007669"/>
    <property type="project" value="InterPro"/>
</dbReference>
<gene>
    <name evidence="8" type="ORF">HUJ06_023976</name>
</gene>
<reference evidence="8 9" key="1">
    <citation type="journal article" date="2020" name="Mol. Biol. Evol.">
        <title>Distinct Expression and Methylation Patterns for Genes with Different Fates following a Single Whole-Genome Duplication in Flowering Plants.</title>
        <authorList>
            <person name="Shi T."/>
            <person name="Rahmani R.S."/>
            <person name="Gugger P.F."/>
            <person name="Wang M."/>
            <person name="Li H."/>
            <person name="Zhang Y."/>
            <person name="Li Z."/>
            <person name="Wang Q."/>
            <person name="Van de Peer Y."/>
            <person name="Marchal K."/>
            <person name="Chen J."/>
        </authorList>
    </citation>
    <scope>NUCLEOTIDE SEQUENCE [LARGE SCALE GENOMIC DNA]</scope>
    <source>
        <tissue evidence="8">Leaf</tissue>
    </source>
</reference>